<evidence type="ECO:0000256" key="1">
    <source>
        <dbReference type="SAM" id="MobiDB-lite"/>
    </source>
</evidence>
<evidence type="ECO:0000256" key="2">
    <source>
        <dbReference type="SAM" id="Phobius"/>
    </source>
</evidence>
<dbReference type="EMBL" id="MU151068">
    <property type="protein sequence ID" value="KAF9452722.1"/>
    <property type="molecule type" value="Genomic_DNA"/>
</dbReference>
<feature type="compositionally biased region" description="Polar residues" evidence="1">
    <location>
        <begin position="87"/>
        <end position="115"/>
    </location>
</feature>
<feature type="transmembrane region" description="Helical" evidence="2">
    <location>
        <begin position="157"/>
        <end position="176"/>
    </location>
</feature>
<proteinExistence type="predicted"/>
<keyword evidence="2" id="KW-1133">Transmembrane helix</keyword>
<feature type="compositionally biased region" description="Pro residues" evidence="1">
    <location>
        <begin position="11"/>
        <end position="36"/>
    </location>
</feature>
<name>A0A9P6C5Q0_9AGAR</name>
<reference evidence="3" key="1">
    <citation type="submission" date="2020-11" db="EMBL/GenBank/DDBJ databases">
        <authorList>
            <consortium name="DOE Joint Genome Institute"/>
            <person name="Ahrendt S."/>
            <person name="Riley R."/>
            <person name="Andreopoulos W."/>
            <person name="Labutti K."/>
            <person name="Pangilinan J."/>
            <person name="Ruiz-Duenas F.J."/>
            <person name="Barrasa J.M."/>
            <person name="Sanchez-Garcia M."/>
            <person name="Camarero S."/>
            <person name="Miyauchi S."/>
            <person name="Serrano A."/>
            <person name="Linde D."/>
            <person name="Babiker R."/>
            <person name="Drula E."/>
            <person name="Ayuso-Fernandez I."/>
            <person name="Pacheco R."/>
            <person name="Padilla G."/>
            <person name="Ferreira P."/>
            <person name="Barriuso J."/>
            <person name="Kellner H."/>
            <person name="Castanera R."/>
            <person name="Alfaro M."/>
            <person name="Ramirez L."/>
            <person name="Pisabarro A.G."/>
            <person name="Kuo A."/>
            <person name="Tritt A."/>
            <person name="Lipzen A."/>
            <person name="He G."/>
            <person name="Yan M."/>
            <person name="Ng V."/>
            <person name="Cullen D."/>
            <person name="Martin F."/>
            <person name="Rosso M.-N."/>
            <person name="Henrissat B."/>
            <person name="Hibbett D."/>
            <person name="Martinez A.T."/>
            <person name="Grigoriev I.V."/>
        </authorList>
    </citation>
    <scope>NUCLEOTIDE SEQUENCE</scope>
    <source>
        <strain evidence="3">MF-IS2</strain>
    </source>
</reference>
<keyword evidence="2" id="KW-0472">Membrane</keyword>
<keyword evidence="2" id="KW-0812">Transmembrane</keyword>
<evidence type="ECO:0000313" key="4">
    <source>
        <dbReference type="Proteomes" id="UP000807342"/>
    </source>
</evidence>
<evidence type="ECO:0000313" key="3">
    <source>
        <dbReference type="EMBL" id="KAF9452722.1"/>
    </source>
</evidence>
<feature type="compositionally biased region" description="Pro residues" evidence="1">
    <location>
        <begin position="75"/>
        <end position="84"/>
    </location>
</feature>
<sequence>MASRTIATTAAPPPVQHPPTSAPAPPHPVPNPPHTFPIPNIYATSVSGRGRAPTGGMRRSRPGFSLQDISTAVPPATPDAPVAPPSNVHTPDENTNTPDSATASPNTATQSQNPAFLNRARLGAGRPLPNDSPQAGPSQPLRRPTDFGSPFANFSRIVYVSFSSTLVTLFPASVLIDVP</sequence>
<gene>
    <name evidence="3" type="ORF">P691DRAFT_161996</name>
</gene>
<feature type="region of interest" description="Disordered" evidence="1">
    <location>
        <begin position="1"/>
        <end position="147"/>
    </location>
</feature>
<protein>
    <submittedName>
        <fullName evidence="3">Uncharacterized protein</fullName>
    </submittedName>
</protein>
<keyword evidence="4" id="KW-1185">Reference proteome</keyword>
<dbReference type="Proteomes" id="UP000807342">
    <property type="component" value="Unassembled WGS sequence"/>
</dbReference>
<organism evidence="3 4">
    <name type="scientific">Macrolepiota fuliginosa MF-IS2</name>
    <dbReference type="NCBI Taxonomy" id="1400762"/>
    <lineage>
        <taxon>Eukaryota</taxon>
        <taxon>Fungi</taxon>
        <taxon>Dikarya</taxon>
        <taxon>Basidiomycota</taxon>
        <taxon>Agaricomycotina</taxon>
        <taxon>Agaricomycetes</taxon>
        <taxon>Agaricomycetidae</taxon>
        <taxon>Agaricales</taxon>
        <taxon>Agaricineae</taxon>
        <taxon>Agaricaceae</taxon>
        <taxon>Macrolepiota</taxon>
    </lineage>
</organism>
<dbReference type="AlphaFoldDB" id="A0A9P6C5Q0"/>
<comment type="caution">
    <text evidence="3">The sequence shown here is derived from an EMBL/GenBank/DDBJ whole genome shotgun (WGS) entry which is preliminary data.</text>
</comment>
<accession>A0A9P6C5Q0</accession>